<feature type="transmembrane region" description="Helical" evidence="17">
    <location>
        <begin position="426"/>
        <end position="450"/>
    </location>
</feature>
<evidence type="ECO:0000256" key="5">
    <source>
        <dbReference type="ARBA" id="ARBA00022475"/>
    </source>
</evidence>
<evidence type="ECO:0000256" key="9">
    <source>
        <dbReference type="ARBA" id="ARBA00022741"/>
    </source>
</evidence>
<keyword evidence="9" id="KW-0547">Nucleotide-binding</keyword>
<dbReference type="GO" id="GO:0004715">
    <property type="term" value="F:non-membrane spanning protein tyrosine kinase activity"/>
    <property type="evidence" value="ECO:0007669"/>
    <property type="project" value="UniProtKB-EC"/>
</dbReference>
<evidence type="ECO:0000256" key="12">
    <source>
        <dbReference type="ARBA" id="ARBA00022989"/>
    </source>
</evidence>
<reference evidence="21 22" key="1">
    <citation type="submission" date="2019-11" db="EMBL/GenBank/DDBJ databases">
        <title>P. haliotis isolates from Z. marina roots.</title>
        <authorList>
            <person name="Cohen M."/>
            <person name="Jospin G."/>
            <person name="Eisen J.A."/>
            <person name="Coil D.A."/>
        </authorList>
    </citation>
    <scope>NUCLEOTIDE SEQUENCE [LARGE SCALE GENOMIC DNA]</scope>
    <source>
        <strain evidence="21 22">UCD-MCMsp1aY</strain>
    </source>
</reference>
<dbReference type="OrthoDB" id="9775724at2"/>
<dbReference type="PANTHER" id="PTHR32309:SF13">
    <property type="entry name" value="FERRIC ENTEROBACTIN TRANSPORT PROTEIN FEPE"/>
    <property type="match status" value="1"/>
</dbReference>
<feature type="domain" description="AAA" evidence="19">
    <location>
        <begin position="517"/>
        <end position="672"/>
    </location>
</feature>
<feature type="domain" description="Polysaccharide chain length determinant N-terminal" evidence="18">
    <location>
        <begin position="15"/>
        <end position="105"/>
    </location>
</feature>
<comment type="subcellular location">
    <subcellularLocation>
        <location evidence="1">Cell inner membrane</location>
        <topology evidence="1">Multi-pass membrane protein</topology>
    </subcellularLocation>
</comment>
<keyword evidence="13 17" id="KW-0472">Membrane</keyword>
<comment type="catalytic activity">
    <reaction evidence="15">
        <text>L-tyrosyl-[protein] + ATP = O-phospho-L-tyrosyl-[protein] + ADP + H(+)</text>
        <dbReference type="Rhea" id="RHEA:10596"/>
        <dbReference type="Rhea" id="RHEA-COMP:10136"/>
        <dbReference type="Rhea" id="RHEA-COMP:20101"/>
        <dbReference type="ChEBI" id="CHEBI:15378"/>
        <dbReference type="ChEBI" id="CHEBI:30616"/>
        <dbReference type="ChEBI" id="CHEBI:46858"/>
        <dbReference type="ChEBI" id="CHEBI:61978"/>
        <dbReference type="ChEBI" id="CHEBI:456216"/>
        <dbReference type="EC" id="2.7.10.2"/>
    </reaction>
</comment>
<keyword evidence="14" id="KW-0829">Tyrosine-protein kinase</keyword>
<comment type="caution">
    <text evidence="21">The sequence shown here is derived from an EMBL/GenBank/DDBJ whole genome shotgun (WGS) entry which is preliminary data.</text>
</comment>
<proteinExistence type="inferred from homology"/>
<feature type="coiled-coil region" evidence="16">
    <location>
        <begin position="201"/>
        <end position="258"/>
    </location>
</feature>
<keyword evidence="22" id="KW-1185">Reference proteome</keyword>
<dbReference type="CDD" id="cd05387">
    <property type="entry name" value="BY-kinase"/>
    <property type="match status" value="1"/>
</dbReference>
<evidence type="ECO:0000256" key="14">
    <source>
        <dbReference type="ARBA" id="ARBA00023137"/>
    </source>
</evidence>
<evidence type="ECO:0000256" key="10">
    <source>
        <dbReference type="ARBA" id="ARBA00022777"/>
    </source>
</evidence>
<dbReference type="Gene3D" id="3.40.50.300">
    <property type="entry name" value="P-loop containing nucleotide triphosphate hydrolases"/>
    <property type="match status" value="1"/>
</dbReference>
<evidence type="ECO:0000256" key="4">
    <source>
        <dbReference type="ARBA" id="ARBA00011903"/>
    </source>
</evidence>
<evidence type="ECO:0000256" key="1">
    <source>
        <dbReference type="ARBA" id="ARBA00004429"/>
    </source>
</evidence>
<dbReference type="InterPro" id="IPR003856">
    <property type="entry name" value="LPS_length_determ_N"/>
</dbReference>
<gene>
    <name evidence="21" type="ORF">GNP35_11165</name>
</gene>
<comment type="similarity">
    <text evidence="2">Belongs to the CpsD/CapB family.</text>
</comment>
<dbReference type="InterPro" id="IPR027417">
    <property type="entry name" value="P-loop_NTPase"/>
</dbReference>
<evidence type="ECO:0000313" key="21">
    <source>
        <dbReference type="EMBL" id="MUH72993.1"/>
    </source>
</evidence>
<dbReference type="SUPFAM" id="SSF52540">
    <property type="entry name" value="P-loop containing nucleoside triphosphate hydrolases"/>
    <property type="match status" value="1"/>
</dbReference>
<keyword evidence="6" id="KW-0997">Cell inner membrane</keyword>
<dbReference type="Pfam" id="PF13614">
    <property type="entry name" value="AAA_31"/>
    <property type="match status" value="1"/>
</dbReference>
<feature type="transmembrane region" description="Helical" evidence="17">
    <location>
        <begin position="29"/>
        <end position="47"/>
    </location>
</feature>
<dbReference type="GO" id="GO:0005886">
    <property type="term" value="C:plasma membrane"/>
    <property type="evidence" value="ECO:0007669"/>
    <property type="project" value="UniProtKB-SubCell"/>
</dbReference>
<keyword evidence="16" id="KW-0175">Coiled coil</keyword>
<dbReference type="RefSeq" id="WP_155696194.1">
    <property type="nucleotide sequence ID" value="NZ_WOCD01000005.1"/>
</dbReference>
<dbReference type="Proteomes" id="UP000439994">
    <property type="component" value="Unassembled WGS sequence"/>
</dbReference>
<evidence type="ECO:0000256" key="13">
    <source>
        <dbReference type="ARBA" id="ARBA00023136"/>
    </source>
</evidence>
<evidence type="ECO:0000256" key="7">
    <source>
        <dbReference type="ARBA" id="ARBA00022679"/>
    </source>
</evidence>
<feature type="domain" description="Tyrosine-protein kinase G-rich" evidence="20">
    <location>
        <begin position="374"/>
        <end position="447"/>
    </location>
</feature>
<evidence type="ECO:0000313" key="22">
    <source>
        <dbReference type="Proteomes" id="UP000439994"/>
    </source>
</evidence>
<evidence type="ECO:0000256" key="17">
    <source>
        <dbReference type="SAM" id="Phobius"/>
    </source>
</evidence>
<protein>
    <recommendedName>
        <fullName evidence="4">non-specific protein-tyrosine kinase</fullName>
        <ecNumber evidence="4">2.7.10.2</ecNumber>
    </recommendedName>
</protein>
<evidence type="ECO:0000259" key="18">
    <source>
        <dbReference type="Pfam" id="PF02706"/>
    </source>
</evidence>
<evidence type="ECO:0000256" key="11">
    <source>
        <dbReference type="ARBA" id="ARBA00022840"/>
    </source>
</evidence>
<dbReference type="InterPro" id="IPR050445">
    <property type="entry name" value="Bact_polysacc_biosynth/exp"/>
</dbReference>
<evidence type="ECO:0000259" key="20">
    <source>
        <dbReference type="Pfam" id="PF13807"/>
    </source>
</evidence>
<dbReference type="EMBL" id="WOCD01000005">
    <property type="protein sequence ID" value="MUH72993.1"/>
    <property type="molecule type" value="Genomic_DNA"/>
</dbReference>
<keyword evidence="8 17" id="KW-0812">Transmembrane</keyword>
<dbReference type="InterPro" id="IPR005702">
    <property type="entry name" value="Wzc-like_C"/>
</dbReference>
<evidence type="ECO:0000256" key="6">
    <source>
        <dbReference type="ARBA" id="ARBA00022519"/>
    </source>
</evidence>
<dbReference type="InterPro" id="IPR032807">
    <property type="entry name" value="GNVR"/>
</dbReference>
<sequence>MEEQNKQIHQLDDVIDLGELFSIVWSRKWFLLLCVLLSGVLTYNYLLKVPDRFTSSTLIMFKETSSKADAIQNIMTSGLTVADNTETELELLQSRRFAGQIVDNLNLIHNVHYQMQSGYEPFIHSEQLLVKNRSFAIDILSENIDVTPKAGTNLVRVSYESHSPSHSAIVANEIAKTFITFKEEIMEGKNKDNAYWLESKLSGVKQNLLDAEQRISEHQNEHGFIDINSAIAVEKSKLEKLTKERYDTTREVERLQILKQQILKHKSSPEELFSIPAVAKAKALGQSKIKLQNTQEAFGQVKLRYGPKHPAYIKAKLLFEDARSDVTLELDSHIKTIDKTLQLEKSNLSSVDEALTEATSRLRDLGMIEFEYQKLRREFDANLELYENLMKRLKESEMMRDLANASNLLVVEKAEVSSSPNNKKTVLTYTLAALASALLAAMIVLIEAMLASKVLQFRKVARSYNTKIIGVIPKIRVRGTRKKPLFKLDSAKHMNFMEAMRSTRTNILLDGKLSRQKVIAITSITPNDGKSSLSIQLAHSFSELEKTILVDADLRFPSIGDALGINVNSPGLTNLIAKKQKLSESIHRDTEYKYHVLTAGFQSKNPLLFLSQPRLKKIVDALKSNYERVVLECPPVMSVSDAFVISKHVDSIYLIVDVEKTSQNELSNCLEELAQANIIVGGIVLNKVKKTEKYYTGAYSKYLKPDLSKARTA</sequence>
<dbReference type="Pfam" id="PF13807">
    <property type="entry name" value="GNVR"/>
    <property type="match status" value="1"/>
</dbReference>
<dbReference type="AlphaFoldDB" id="A0A6N8F985"/>
<evidence type="ECO:0000256" key="3">
    <source>
        <dbReference type="ARBA" id="ARBA00008883"/>
    </source>
</evidence>
<comment type="similarity">
    <text evidence="3">Belongs to the etk/wzc family.</text>
</comment>
<keyword evidence="7 21" id="KW-0808">Transferase</keyword>
<dbReference type="InterPro" id="IPR025669">
    <property type="entry name" value="AAA_dom"/>
</dbReference>
<organism evidence="21 22">
    <name type="scientific">Psychrosphaera haliotis</name>
    <dbReference type="NCBI Taxonomy" id="555083"/>
    <lineage>
        <taxon>Bacteria</taxon>
        <taxon>Pseudomonadati</taxon>
        <taxon>Pseudomonadota</taxon>
        <taxon>Gammaproteobacteria</taxon>
        <taxon>Alteromonadales</taxon>
        <taxon>Pseudoalteromonadaceae</taxon>
        <taxon>Psychrosphaera</taxon>
    </lineage>
</organism>
<evidence type="ECO:0000259" key="19">
    <source>
        <dbReference type="Pfam" id="PF13614"/>
    </source>
</evidence>
<dbReference type="Pfam" id="PF02706">
    <property type="entry name" value="Wzz"/>
    <property type="match status" value="1"/>
</dbReference>
<dbReference type="EC" id="2.7.10.2" evidence="4"/>
<evidence type="ECO:0000256" key="16">
    <source>
        <dbReference type="SAM" id="Coils"/>
    </source>
</evidence>
<name>A0A6N8F985_9GAMM</name>
<evidence type="ECO:0000256" key="15">
    <source>
        <dbReference type="ARBA" id="ARBA00051245"/>
    </source>
</evidence>
<keyword evidence="10 21" id="KW-0418">Kinase</keyword>
<evidence type="ECO:0000256" key="2">
    <source>
        <dbReference type="ARBA" id="ARBA00007316"/>
    </source>
</evidence>
<accession>A0A6N8F985</accession>
<evidence type="ECO:0000256" key="8">
    <source>
        <dbReference type="ARBA" id="ARBA00022692"/>
    </source>
</evidence>
<keyword evidence="11" id="KW-0067">ATP-binding</keyword>
<keyword evidence="5" id="KW-1003">Cell membrane</keyword>
<dbReference type="PANTHER" id="PTHR32309">
    <property type="entry name" value="TYROSINE-PROTEIN KINASE"/>
    <property type="match status" value="1"/>
</dbReference>
<dbReference type="GO" id="GO:0005524">
    <property type="term" value="F:ATP binding"/>
    <property type="evidence" value="ECO:0007669"/>
    <property type="project" value="UniProtKB-KW"/>
</dbReference>
<keyword evidence="12 17" id="KW-1133">Transmembrane helix</keyword>
<dbReference type="NCBIfam" id="TIGR01007">
    <property type="entry name" value="eps_fam"/>
    <property type="match status" value="1"/>
</dbReference>